<evidence type="ECO:0000313" key="2">
    <source>
        <dbReference type="EMBL" id="KAF6023929.1"/>
    </source>
</evidence>
<feature type="compositionally biased region" description="Acidic residues" evidence="1">
    <location>
        <begin position="103"/>
        <end position="139"/>
    </location>
</feature>
<feature type="compositionally biased region" description="Polar residues" evidence="1">
    <location>
        <begin position="48"/>
        <end position="59"/>
    </location>
</feature>
<feature type="compositionally biased region" description="Basic and acidic residues" evidence="1">
    <location>
        <begin position="80"/>
        <end position="95"/>
    </location>
</feature>
<dbReference type="EMBL" id="VXIV02002645">
    <property type="protein sequence ID" value="KAF6023929.1"/>
    <property type="molecule type" value="Genomic_DNA"/>
</dbReference>
<feature type="compositionally biased region" description="Basic and acidic residues" evidence="1">
    <location>
        <begin position="1"/>
        <end position="36"/>
    </location>
</feature>
<feature type="region of interest" description="Disordered" evidence="1">
    <location>
        <begin position="1"/>
        <end position="200"/>
    </location>
</feature>
<feature type="compositionally biased region" description="Basic residues" evidence="1">
    <location>
        <begin position="160"/>
        <end position="180"/>
    </location>
</feature>
<evidence type="ECO:0000313" key="3">
    <source>
        <dbReference type="Proteomes" id="UP000593567"/>
    </source>
</evidence>
<dbReference type="AlphaFoldDB" id="A0A7J7JCD9"/>
<comment type="caution">
    <text evidence="2">The sequence shown here is derived from an EMBL/GenBank/DDBJ whole genome shotgun (WGS) entry which is preliminary data.</text>
</comment>
<proteinExistence type="predicted"/>
<keyword evidence="3" id="KW-1185">Reference proteome</keyword>
<sequence>MFTCRRDSPAERDSRRHGADEASGRGREESRHDSLSRHRSRSPLNRSKGSNKASDSLVQPRSDALPNQHAVMYIMSGSKKSAESKRDAGSKKVDVIELSGGEDGPESPSEEEEESGSEEEVEESGSEAEESGSEAEVEEGVNPLLERKLRSRKNLEVPRKAKRKRSLNRKWSRKRRRSRPNHPANQIRSHVAQRSARSRVTKVVRKIDGVTNQSLSQRVRPKSQLKKLLLQRQLMGRTTPTARSVDDFRHLNRIEEGRTVWCSVLRISNRHTCMILYNISTLVLYCRRDCGVEASEDGEGERRFSHHSLREINTLLKTQHENIVQLEK</sequence>
<dbReference type="Proteomes" id="UP000593567">
    <property type="component" value="Unassembled WGS sequence"/>
</dbReference>
<gene>
    <name evidence="2" type="ORF">EB796_017765</name>
</gene>
<organism evidence="2 3">
    <name type="scientific">Bugula neritina</name>
    <name type="common">Brown bryozoan</name>
    <name type="synonym">Sertularia neritina</name>
    <dbReference type="NCBI Taxonomy" id="10212"/>
    <lineage>
        <taxon>Eukaryota</taxon>
        <taxon>Metazoa</taxon>
        <taxon>Spiralia</taxon>
        <taxon>Lophotrochozoa</taxon>
        <taxon>Bryozoa</taxon>
        <taxon>Gymnolaemata</taxon>
        <taxon>Cheilostomatida</taxon>
        <taxon>Flustrina</taxon>
        <taxon>Buguloidea</taxon>
        <taxon>Bugulidae</taxon>
        <taxon>Bugula</taxon>
    </lineage>
</organism>
<name>A0A7J7JCD9_BUGNE</name>
<feature type="compositionally biased region" description="Basic and acidic residues" evidence="1">
    <location>
        <begin position="145"/>
        <end position="159"/>
    </location>
</feature>
<accession>A0A7J7JCD9</accession>
<reference evidence="2" key="1">
    <citation type="submission" date="2020-06" db="EMBL/GenBank/DDBJ databases">
        <title>Draft genome of Bugula neritina, a colonial animal packing powerful symbionts and potential medicines.</title>
        <authorList>
            <person name="Rayko M."/>
        </authorList>
    </citation>
    <scope>NUCLEOTIDE SEQUENCE [LARGE SCALE GENOMIC DNA]</scope>
    <source>
        <strain evidence="2">Kwan_BN1</strain>
    </source>
</reference>
<protein>
    <submittedName>
        <fullName evidence="2">Uncharacterized protein</fullName>
    </submittedName>
</protein>
<evidence type="ECO:0000256" key="1">
    <source>
        <dbReference type="SAM" id="MobiDB-lite"/>
    </source>
</evidence>